<dbReference type="CDD" id="cd18548">
    <property type="entry name" value="ABC_6TM_Tm287_like"/>
    <property type="match status" value="1"/>
</dbReference>
<dbReference type="EMBL" id="JACSPZ010000008">
    <property type="protein sequence ID" value="MBD8038122.1"/>
    <property type="molecule type" value="Genomic_DNA"/>
</dbReference>
<dbReference type="RefSeq" id="WP_191701177.1">
    <property type="nucleotide sequence ID" value="NZ_JACSPZ010000008.1"/>
</dbReference>
<dbReference type="PROSITE" id="PS00211">
    <property type="entry name" value="ABC_TRANSPORTER_1"/>
    <property type="match status" value="1"/>
</dbReference>
<evidence type="ECO:0000256" key="4">
    <source>
        <dbReference type="ARBA" id="ARBA00022840"/>
    </source>
</evidence>
<evidence type="ECO:0000256" key="6">
    <source>
        <dbReference type="ARBA" id="ARBA00023136"/>
    </source>
</evidence>
<proteinExistence type="predicted"/>
<dbReference type="Gene3D" id="1.20.1560.10">
    <property type="entry name" value="ABC transporter type 1, transmembrane domain"/>
    <property type="match status" value="1"/>
</dbReference>
<dbReference type="Proteomes" id="UP000619101">
    <property type="component" value="Unassembled WGS sequence"/>
</dbReference>
<dbReference type="SUPFAM" id="SSF90123">
    <property type="entry name" value="ABC transporter transmembrane region"/>
    <property type="match status" value="1"/>
</dbReference>
<dbReference type="SUPFAM" id="SSF52540">
    <property type="entry name" value="P-loop containing nucleoside triphosphate hydrolases"/>
    <property type="match status" value="1"/>
</dbReference>
<dbReference type="InterPro" id="IPR036640">
    <property type="entry name" value="ABC1_TM_sf"/>
</dbReference>
<keyword evidence="5 7" id="KW-1133">Transmembrane helix</keyword>
<feature type="transmembrane region" description="Helical" evidence="7">
    <location>
        <begin position="136"/>
        <end position="155"/>
    </location>
</feature>
<accession>A0ABR8Y1P7</accession>
<gene>
    <name evidence="10" type="ORF">H9635_15315</name>
</gene>
<dbReference type="InterPro" id="IPR027417">
    <property type="entry name" value="P-loop_NTPase"/>
</dbReference>
<feature type="transmembrane region" description="Helical" evidence="7">
    <location>
        <begin position="274"/>
        <end position="299"/>
    </location>
</feature>
<keyword evidence="6 7" id="KW-0472">Membrane</keyword>
<feature type="domain" description="ABC transporter" evidence="8">
    <location>
        <begin position="334"/>
        <end position="569"/>
    </location>
</feature>
<name>A0ABR8Y1P7_9BACL</name>
<dbReference type="InterPro" id="IPR003439">
    <property type="entry name" value="ABC_transporter-like_ATP-bd"/>
</dbReference>
<dbReference type="Pfam" id="PF00005">
    <property type="entry name" value="ABC_tran"/>
    <property type="match status" value="1"/>
</dbReference>
<evidence type="ECO:0000256" key="3">
    <source>
        <dbReference type="ARBA" id="ARBA00022741"/>
    </source>
</evidence>
<dbReference type="InterPro" id="IPR039421">
    <property type="entry name" value="Type_1_exporter"/>
</dbReference>
<evidence type="ECO:0000313" key="10">
    <source>
        <dbReference type="EMBL" id="MBD8038122.1"/>
    </source>
</evidence>
<dbReference type="SMART" id="SM00382">
    <property type="entry name" value="AAA"/>
    <property type="match status" value="1"/>
</dbReference>
<keyword evidence="3" id="KW-0547">Nucleotide-binding</keyword>
<evidence type="ECO:0000256" key="5">
    <source>
        <dbReference type="ARBA" id="ARBA00022989"/>
    </source>
</evidence>
<keyword evidence="11" id="KW-1185">Reference proteome</keyword>
<keyword evidence="4 10" id="KW-0067">ATP-binding</keyword>
<feature type="transmembrane region" description="Helical" evidence="7">
    <location>
        <begin position="238"/>
        <end position="262"/>
    </location>
</feature>
<feature type="domain" description="ABC transmembrane type-1" evidence="9">
    <location>
        <begin position="19"/>
        <end position="301"/>
    </location>
</feature>
<feature type="transmembrane region" description="Helical" evidence="7">
    <location>
        <begin position="54"/>
        <end position="80"/>
    </location>
</feature>
<evidence type="ECO:0000256" key="7">
    <source>
        <dbReference type="SAM" id="Phobius"/>
    </source>
</evidence>
<dbReference type="InterPro" id="IPR017871">
    <property type="entry name" value="ABC_transporter-like_CS"/>
</dbReference>
<feature type="transmembrane region" description="Helical" evidence="7">
    <location>
        <begin position="14"/>
        <end position="34"/>
    </location>
</feature>
<comment type="caution">
    <text evidence="10">The sequence shown here is derived from an EMBL/GenBank/DDBJ whole genome shotgun (WGS) entry which is preliminary data.</text>
</comment>
<dbReference type="PROSITE" id="PS50893">
    <property type="entry name" value="ABC_TRANSPORTER_2"/>
    <property type="match status" value="1"/>
</dbReference>
<dbReference type="InterPro" id="IPR011527">
    <property type="entry name" value="ABC1_TM_dom"/>
</dbReference>
<dbReference type="InterPro" id="IPR003593">
    <property type="entry name" value="AAA+_ATPase"/>
</dbReference>
<evidence type="ECO:0000313" key="11">
    <source>
        <dbReference type="Proteomes" id="UP000619101"/>
    </source>
</evidence>
<dbReference type="GO" id="GO:0005524">
    <property type="term" value="F:ATP binding"/>
    <property type="evidence" value="ECO:0007669"/>
    <property type="project" value="UniProtKB-KW"/>
</dbReference>
<organism evidence="10 11">
    <name type="scientific">Solibacillus faecavium</name>
    <dbReference type="NCBI Taxonomy" id="2762221"/>
    <lineage>
        <taxon>Bacteria</taxon>
        <taxon>Bacillati</taxon>
        <taxon>Bacillota</taxon>
        <taxon>Bacilli</taxon>
        <taxon>Bacillales</taxon>
        <taxon>Caryophanaceae</taxon>
        <taxon>Solibacillus</taxon>
    </lineage>
</organism>
<dbReference type="PANTHER" id="PTHR43394">
    <property type="entry name" value="ATP-DEPENDENT PERMEASE MDL1, MITOCHONDRIAL"/>
    <property type="match status" value="1"/>
</dbReference>
<dbReference type="Gene3D" id="3.40.50.300">
    <property type="entry name" value="P-loop containing nucleotide triphosphate hydrolases"/>
    <property type="match status" value="1"/>
</dbReference>
<protein>
    <submittedName>
        <fullName evidence="10">ABC transporter ATP-binding protein</fullName>
    </submittedName>
</protein>
<dbReference type="Pfam" id="PF00664">
    <property type="entry name" value="ABC_membrane"/>
    <property type="match status" value="1"/>
</dbReference>
<sequence>MQAVGKLSKYIKPYILFAIIAPIMMIVEVSMDLLQPTILQHIIDDGIAENDTVFILRSFGLMIITSLIGLIGGIGCSIYASRTAVNFSTDLRHDLYETITYFSNSSKDKFTLGKLVTNLTSDIEMLQRALTMLLKIFVRGPMMFIGAIVIVFITARELFPILMVVVPILAFCMYYFTALSGKLFHKVQLVVDVVNTKVQENLAGIRVIKAYNRKNHQIDQFTDINTQLMKRSMSADQIIGVLAPLTMFVVNMGIVAALWMGAIKVDNNTLQVGVILAFINYLMMVMQGLMSSSMVLVQLARAVPSAERIVEVLEEKIEFTNPSVPESHKIQGSVSFENVSFSYLKGTESVLKNISFHVNAGETVGILGMTGSGKSTLVKMIPRLFDVDSGVIKIDGIPIGQYGLEHLRQSIGFAPQKATLFSKTIAENLQYGKSEATEQQILQALQASNAREFVDRLEAGTEHVLTQGATNLSGGQRQRLAMARAFIRKPNILVLDDVTSAVDSISEKAIQQAIDEQFAGATKFIVSSKISSVRHANQILLMDDGKIIAKGTHEQLLKTSELYNEMAKTQAEKGVTLSE</sequence>
<feature type="transmembrane region" description="Helical" evidence="7">
    <location>
        <begin position="161"/>
        <end position="179"/>
    </location>
</feature>
<keyword evidence="2 7" id="KW-0812">Transmembrane</keyword>
<evidence type="ECO:0000259" key="8">
    <source>
        <dbReference type="PROSITE" id="PS50893"/>
    </source>
</evidence>
<evidence type="ECO:0000256" key="2">
    <source>
        <dbReference type="ARBA" id="ARBA00022692"/>
    </source>
</evidence>
<evidence type="ECO:0000259" key="9">
    <source>
        <dbReference type="PROSITE" id="PS50929"/>
    </source>
</evidence>
<dbReference type="PANTHER" id="PTHR43394:SF1">
    <property type="entry name" value="ATP-BINDING CASSETTE SUB-FAMILY B MEMBER 10, MITOCHONDRIAL"/>
    <property type="match status" value="1"/>
</dbReference>
<evidence type="ECO:0000256" key="1">
    <source>
        <dbReference type="ARBA" id="ARBA00004651"/>
    </source>
</evidence>
<comment type="subcellular location">
    <subcellularLocation>
        <location evidence="1">Cell membrane</location>
        <topology evidence="1">Multi-pass membrane protein</topology>
    </subcellularLocation>
</comment>
<dbReference type="PROSITE" id="PS50929">
    <property type="entry name" value="ABC_TM1F"/>
    <property type="match status" value="1"/>
</dbReference>
<reference evidence="10 11" key="1">
    <citation type="submission" date="2020-08" db="EMBL/GenBank/DDBJ databases">
        <title>A Genomic Blueprint of the Chicken Gut Microbiome.</title>
        <authorList>
            <person name="Gilroy R."/>
            <person name="Ravi A."/>
            <person name="Getino M."/>
            <person name="Pursley I."/>
            <person name="Horton D.L."/>
            <person name="Alikhan N.-F."/>
            <person name="Baker D."/>
            <person name="Gharbi K."/>
            <person name="Hall N."/>
            <person name="Watson M."/>
            <person name="Adriaenssens E.M."/>
            <person name="Foster-Nyarko E."/>
            <person name="Jarju S."/>
            <person name="Secka A."/>
            <person name="Antonio M."/>
            <person name="Oren A."/>
            <person name="Chaudhuri R."/>
            <person name="La Ragione R.M."/>
            <person name="Hildebrand F."/>
            <person name="Pallen M.J."/>
        </authorList>
    </citation>
    <scope>NUCLEOTIDE SEQUENCE [LARGE SCALE GENOMIC DNA]</scope>
    <source>
        <strain evidence="10 11">A46</strain>
    </source>
</reference>